<dbReference type="Pfam" id="PF00049">
    <property type="entry name" value="Insulin"/>
    <property type="match status" value="1"/>
</dbReference>
<dbReference type="Proteomes" id="UP000887572">
    <property type="component" value="Unplaced"/>
</dbReference>
<dbReference type="PRINTS" id="PR00276">
    <property type="entry name" value="INSULINFAMLY"/>
</dbReference>
<dbReference type="PROSITE" id="PS00262">
    <property type="entry name" value="INSULIN"/>
    <property type="match status" value="1"/>
</dbReference>
<keyword evidence="8" id="KW-1185">Reference proteome</keyword>
<dbReference type="InterPro" id="IPR016179">
    <property type="entry name" value="Insulin-like"/>
</dbReference>
<dbReference type="GO" id="GO:0005179">
    <property type="term" value="F:hormone activity"/>
    <property type="evidence" value="ECO:0007669"/>
    <property type="project" value="InterPro"/>
</dbReference>
<keyword evidence="4" id="KW-0732">Signal</keyword>
<evidence type="ECO:0000256" key="4">
    <source>
        <dbReference type="ARBA" id="ARBA00022729"/>
    </source>
</evidence>
<keyword evidence="6" id="KW-0964">Secreted</keyword>
<dbReference type="InterPro" id="IPR022352">
    <property type="entry name" value="Ins/IGF/rlx"/>
</dbReference>
<dbReference type="PANTHER" id="PTHR13647:SF4">
    <property type="entry name" value="INSULIN-LIKE PEPTIDE 1-RELATED"/>
    <property type="match status" value="1"/>
</dbReference>
<keyword evidence="3" id="KW-0165">Cleavage on pair of basic residues</keyword>
<dbReference type="WBParaSite" id="Gr19_v10_g1638.t1">
    <property type="protein sequence ID" value="Gr19_v10_g1638.t1"/>
    <property type="gene ID" value="Gr19_v10_g1638"/>
</dbReference>
<organism evidence="8 9">
    <name type="scientific">Globodera rostochiensis</name>
    <name type="common">Golden nematode worm</name>
    <name type="synonym">Heterodera rostochiensis</name>
    <dbReference type="NCBI Taxonomy" id="31243"/>
    <lineage>
        <taxon>Eukaryota</taxon>
        <taxon>Metazoa</taxon>
        <taxon>Ecdysozoa</taxon>
        <taxon>Nematoda</taxon>
        <taxon>Chromadorea</taxon>
        <taxon>Rhabditida</taxon>
        <taxon>Tylenchina</taxon>
        <taxon>Tylenchomorpha</taxon>
        <taxon>Tylenchoidea</taxon>
        <taxon>Heteroderidae</taxon>
        <taxon>Heteroderinae</taxon>
        <taxon>Globodera</taxon>
    </lineage>
</organism>
<protein>
    <submittedName>
        <fullName evidence="9">Insulin-like domain-containing protein</fullName>
    </submittedName>
</protein>
<comment type="subcellular location">
    <subcellularLocation>
        <location evidence="6">Secreted</location>
    </subcellularLocation>
</comment>
<dbReference type="SUPFAM" id="SSF56994">
    <property type="entry name" value="Insulin-like"/>
    <property type="match status" value="1"/>
</dbReference>
<evidence type="ECO:0000313" key="9">
    <source>
        <dbReference type="WBParaSite" id="Gr19_v10_g1638.t1"/>
    </source>
</evidence>
<evidence type="ECO:0000256" key="1">
    <source>
        <dbReference type="ARBA" id="ARBA00009034"/>
    </source>
</evidence>
<evidence type="ECO:0000256" key="5">
    <source>
        <dbReference type="ARBA" id="ARBA00023157"/>
    </source>
</evidence>
<comment type="similarity">
    <text evidence="1 6">Belongs to the insulin family.</text>
</comment>
<evidence type="ECO:0000256" key="3">
    <source>
        <dbReference type="ARBA" id="ARBA00022685"/>
    </source>
</evidence>
<evidence type="ECO:0000313" key="8">
    <source>
        <dbReference type="Proteomes" id="UP000887572"/>
    </source>
</evidence>
<dbReference type="AlphaFoldDB" id="A0A914HGE3"/>
<reference evidence="9" key="1">
    <citation type="submission" date="2022-11" db="UniProtKB">
        <authorList>
            <consortium name="WormBaseParasite"/>
        </authorList>
    </citation>
    <scope>IDENTIFICATION</scope>
</reference>
<keyword evidence="5" id="KW-1015">Disulfide bond</keyword>
<accession>A0A914HGE3</accession>
<dbReference type="InterPro" id="IPR036438">
    <property type="entry name" value="Insulin-like_sf"/>
</dbReference>
<proteinExistence type="inferred from homology"/>
<comment type="subunit">
    <text evidence="2">Heterodimer of a B chain and an A chain linked by two disulfide bonds.</text>
</comment>
<dbReference type="Gene3D" id="1.10.100.10">
    <property type="entry name" value="Insulin-like"/>
    <property type="match status" value="1"/>
</dbReference>
<dbReference type="InterPro" id="IPR022353">
    <property type="entry name" value="Insulin_CS"/>
</dbReference>
<feature type="domain" description="Insulin-like" evidence="7">
    <location>
        <begin position="67"/>
        <end position="189"/>
    </location>
</feature>
<sequence>MERALGTGRTFPATSVQLAAAVNGSSRTVPTAPMATSPSIPRPSLSFLLLLLLLSSAPNGLEGTGGFRLCGLKLTMMLNAICKQQLCGGFVLKKKRSSLHSLPLNMANFASLSTDGGQLEGEQSKALLRHNLLSMDDEVWVNNPTPLEELSWAKRSSYPYKAFGTSKKSGIATECCSKRCTLRYMKTYCCTTSMGGIDRDNGEGGIGTDGTEGQ</sequence>
<dbReference type="PANTHER" id="PTHR13647">
    <property type="entry name" value="INSULIN-LIKE PEPTIDE 2-RELATED"/>
    <property type="match status" value="1"/>
</dbReference>
<evidence type="ECO:0000256" key="6">
    <source>
        <dbReference type="RuleBase" id="RU000406"/>
    </source>
</evidence>
<name>A0A914HGE3_GLORO</name>
<dbReference type="SMART" id="SM00078">
    <property type="entry name" value="IlGF"/>
    <property type="match status" value="1"/>
</dbReference>
<evidence type="ECO:0000259" key="7">
    <source>
        <dbReference type="SMART" id="SM00078"/>
    </source>
</evidence>
<evidence type="ECO:0000256" key="2">
    <source>
        <dbReference type="ARBA" id="ARBA00011207"/>
    </source>
</evidence>
<dbReference type="GO" id="GO:0005576">
    <property type="term" value="C:extracellular region"/>
    <property type="evidence" value="ECO:0007669"/>
    <property type="project" value="UniProtKB-SubCell"/>
</dbReference>